<accession>A0ABN2TH39</accession>
<evidence type="ECO:0000313" key="4">
    <source>
        <dbReference type="Proteomes" id="UP001499854"/>
    </source>
</evidence>
<proteinExistence type="inferred from homology"/>
<feature type="domain" description="UspA" evidence="2">
    <location>
        <begin position="149"/>
        <end position="289"/>
    </location>
</feature>
<dbReference type="RefSeq" id="WP_344663316.1">
    <property type="nucleotide sequence ID" value="NZ_BAAAQM010000121.1"/>
</dbReference>
<comment type="similarity">
    <text evidence="1">Belongs to the universal stress protein A family.</text>
</comment>
<dbReference type="Pfam" id="PF00582">
    <property type="entry name" value="Usp"/>
    <property type="match status" value="2"/>
</dbReference>
<dbReference type="EMBL" id="BAAAQM010000121">
    <property type="protein sequence ID" value="GAA2009306.1"/>
    <property type="molecule type" value="Genomic_DNA"/>
</dbReference>
<gene>
    <name evidence="3" type="ORF">GCM10009838_89070</name>
</gene>
<organism evidence="3 4">
    <name type="scientific">Catenulispora subtropica</name>
    <dbReference type="NCBI Taxonomy" id="450798"/>
    <lineage>
        <taxon>Bacteria</taxon>
        <taxon>Bacillati</taxon>
        <taxon>Actinomycetota</taxon>
        <taxon>Actinomycetes</taxon>
        <taxon>Catenulisporales</taxon>
        <taxon>Catenulisporaceae</taxon>
        <taxon>Catenulispora</taxon>
    </lineage>
</organism>
<dbReference type="Proteomes" id="UP001499854">
    <property type="component" value="Unassembled WGS sequence"/>
</dbReference>
<protein>
    <submittedName>
        <fullName evidence="3">Universal stress protein</fullName>
    </submittedName>
</protein>
<dbReference type="InterPro" id="IPR006016">
    <property type="entry name" value="UspA"/>
</dbReference>
<feature type="domain" description="UspA" evidence="2">
    <location>
        <begin position="4"/>
        <end position="140"/>
    </location>
</feature>
<sequence length="299" mass="31764">MKPTVVVGYDRSPSSERALTEAGREAAWRGATVSVVHAFHYVSAPSPMFYVPTDLEVALKDAAEGAATEGMNLLRDRYPGMTVDSEVIAGPAADGIAEAARDADLLVLGNRGRGGFAGLLLGSVSLRALGHARCPTMIVRGTPREPLGTIVLALDAEDSAAELLECAFAEASRRDARLRVVNAWDLDWGSAARAELDDEVERAKARAMAEVETALEELLAPYRDKYPGVRVNAEVVAGTPGAVLTEATTHADLAVVGAHRRGDGHPGMRLGPVTQTLLHHADCPVVVVPMGRRVHRTRV</sequence>
<reference evidence="3 4" key="1">
    <citation type="journal article" date="2019" name="Int. J. Syst. Evol. Microbiol.">
        <title>The Global Catalogue of Microorganisms (GCM) 10K type strain sequencing project: providing services to taxonomists for standard genome sequencing and annotation.</title>
        <authorList>
            <consortium name="The Broad Institute Genomics Platform"/>
            <consortium name="The Broad Institute Genome Sequencing Center for Infectious Disease"/>
            <person name="Wu L."/>
            <person name="Ma J."/>
        </authorList>
    </citation>
    <scope>NUCLEOTIDE SEQUENCE [LARGE SCALE GENOMIC DNA]</scope>
    <source>
        <strain evidence="3 4">JCM 16013</strain>
    </source>
</reference>
<evidence type="ECO:0000259" key="2">
    <source>
        <dbReference type="Pfam" id="PF00582"/>
    </source>
</evidence>
<dbReference type="Gene3D" id="3.40.50.620">
    <property type="entry name" value="HUPs"/>
    <property type="match status" value="2"/>
</dbReference>
<name>A0ABN2TH39_9ACTN</name>
<comment type="caution">
    <text evidence="3">The sequence shown here is derived from an EMBL/GenBank/DDBJ whole genome shotgun (WGS) entry which is preliminary data.</text>
</comment>
<evidence type="ECO:0000313" key="3">
    <source>
        <dbReference type="EMBL" id="GAA2009306.1"/>
    </source>
</evidence>
<evidence type="ECO:0000256" key="1">
    <source>
        <dbReference type="ARBA" id="ARBA00008791"/>
    </source>
</evidence>
<dbReference type="PANTHER" id="PTHR46268:SF6">
    <property type="entry name" value="UNIVERSAL STRESS PROTEIN UP12"/>
    <property type="match status" value="1"/>
</dbReference>
<dbReference type="InterPro" id="IPR014729">
    <property type="entry name" value="Rossmann-like_a/b/a_fold"/>
</dbReference>
<dbReference type="InterPro" id="IPR006015">
    <property type="entry name" value="Universal_stress_UspA"/>
</dbReference>
<dbReference type="PRINTS" id="PR01438">
    <property type="entry name" value="UNVRSLSTRESS"/>
</dbReference>
<keyword evidence="4" id="KW-1185">Reference proteome</keyword>
<dbReference type="PANTHER" id="PTHR46268">
    <property type="entry name" value="STRESS RESPONSE PROTEIN NHAX"/>
    <property type="match status" value="1"/>
</dbReference>
<dbReference type="SUPFAM" id="SSF52402">
    <property type="entry name" value="Adenine nucleotide alpha hydrolases-like"/>
    <property type="match status" value="2"/>
</dbReference>